<evidence type="ECO:0000313" key="4">
    <source>
        <dbReference type="Proteomes" id="UP000709295"/>
    </source>
</evidence>
<keyword evidence="4" id="KW-1185">Reference proteome</keyword>
<evidence type="ECO:0000256" key="1">
    <source>
        <dbReference type="SAM" id="MobiDB-lite"/>
    </source>
</evidence>
<evidence type="ECO:0008006" key="5">
    <source>
        <dbReference type="Google" id="ProtNLM"/>
    </source>
</evidence>
<feature type="region of interest" description="Disordered" evidence="1">
    <location>
        <begin position="77"/>
        <end position="113"/>
    </location>
</feature>
<gene>
    <name evidence="3" type="ORF">JG688_00016476</name>
</gene>
<evidence type="ECO:0000313" key="3">
    <source>
        <dbReference type="EMBL" id="KAG6945607.1"/>
    </source>
</evidence>
<dbReference type="AlphaFoldDB" id="A0A8J5MCU5"/>
<comment type="caution">
    <text evidence="3">The sequence shown here is derived from an EMBL/GenBank/DDBJ whole genome shotgun (WGS) entry which is preliminary data.</text>
</comment>
<sequence>MFYRRSLLYWHISEPLVLLVVNLDCHVSAESEEVIADEMLTILQPLSNLSTSVCQPLDIGVMGSFKVKLRELWMLERPPPLRNGGEKRPRRPPSTSTWRPSSERQRRGNPSSQRQLRKLLTKRFLLNFSKIQLPPYFAIIP</sequence>
<dbReference type="EMBL" id="JAENGY010002067">
    <property type="protein sequence ID" value="KAG6945607.1"/>
    <property type="molecule type" value="Genomic_DNA"/>
</dbReference>
<keyword evidence="2" id="KW-0732">Signal</keyword>
<protein>
    <recommendedName>
        <fullName evidence="5">DDE-1 domain-containing protein</fullName>
    </recommendedName>
</protein>
<reference evidence="3" key="1">
    <citation type="submission" date="2021-01" db="EMBL/GenBank/DDBJ databases">
        <title>Phytophthora aleatoria, a newly-described species from Pinus radiata is distinct from Phytophthora cactorum isolates based on comparative genomics.</title>
        <authorList>
            <person name="Mcdougal R."/>
            <person name="Panda P."/>
            <person name="Williams N."/>
            <person name="Studholme D.J."/>
        </authorList>
    </citation>
    <scope>NUCLEOTIDE SEQUENCE</scope>
    <source>
        <strain evidence="3">NZFS 4037</strain>
    </source>
</reference>
<dbReference type="Proteomes" id="UP000709295">
    <property type="component" value="Unassembled WGS sequence"/>
</dbReference>
<proteinExistence type="predicted"/>
<name>A0A8J5MCU5_9STRA</name>
<evidence type="ECO:0000256" key="2">
    <source>
        <dbReference type="SAM" id="SignalP"/>
    </source>
</evidence>
<feature type="chain" id="PRO_5035201916" description="DDE-1 domain-containing protein" evidence="2">
    <location>
        <begin position="30"/>
        <end position="141"/>
    </location>
</feature>
<feature type="signal peptide" evidence="2">
    <location>
        <begin position="1"/>
        <end position="29"/>
    </location>
</feature>
<organism evidence="3 4">
    <name type="scientific">Phytophthora aleatoria</name>
    <dbReference type="NCBI Taxonomy" id="2496075"/>
    <lineage>
        <taxon>Eukaryota</taxon>
        <taxon>Sar</taxon>
        <taxon>Stramenopiles</taxon>
        <taxon>Oomycota</taxon>
        <taxon>Peronosporomycetes</taxon>
        <taxon>Peronosporales</taxon>
        <taxon>Peronosporaceae</taxon>
        <taxon>Phytophthora</taxon>
    </lineage>
</organism>
<accession>A0A8J5MCU5</accession>